<evidence type="ECO:0000313" key="10">
    <source>
        <dbReference type="EMBL" id="ACQ80984.1"/>
    </source>
</evidence>
<dbReference type="InterPro" id="IPR002716">
    <property type="entry name" value="PIN_dom"/>
</dbReference>
<dbReference type="HAMAP" id="MF_00265">
    <property type="entry name" value="VapC_Nob1"/>
    <property type="match status" value="1"/>
</dbReference>
<feature type="binding site" evidence="8">
    <location>
        <position position="6"/>
    </location>
    <ligand>
        <name>Mg(2+)</name>
        <dbReference type="ChEBI" id="CHEBI:18420"/>
    </ligand>
</feature>
<dbReference type="EMBL" id="CP001618">
    <property type="protein sequence ID" value="ACQ80984.1"/>
    <property type="molecule type" value="Genomic_DNA"/>
</dbReference>
<keyword evidence="8" id="KW-0800">Toxin</keyword>
<dbReference type="InterPro" id="IPR029060">
    <property type="entry name" value="PIN-like_dom_sf"/>
</dbReference>
<keyword evidence="11" id="KW-1185">Reference proteome</keyword>
<dbReference type="GO" id="GO:0000287">
    <property type="term" value="F:magnesium ion binding"/>
    <property type="evidence" value="ECO:0007669"/>
    <property type="project" value="UniProtKB-UniRule"/>
</dbReference>
<dbReference type="RefSeq" id="WP_015883224.1">
    <property type="nucleotide sequence ID" value="NC_012669.1"/>
</dbReference>
<evidence type="ECO:0000259" key="9">
    <source>
        <dbReference type="Pfam" id="PF01850"/>
    </source>
</evidence>
<feature type="domain" description="PIN" evidence="9">
    <location>
        <begin position="5"/>
        <end position="122"/>
    </location>
</feature>
<sequence>MITAVDTNVLLDVLGADPTFGRASQHALRESMRAGRLIVCEVVWAETAAWFPEPEAAQEALAALEIALVPGDESTAMTAARTWRSYRNDGGRRERVIADFLVAAHAARHADRLLTRDRGFYRDRFSALEILDPTSA</sequence>
<keyword evidence="4 8" id="KW-0479">Metal-binding</keyword>
<evidence type="ECO:0000256" key="2">
    <source>
        <dbReference type="ARBA" id="ARBA00022649"/>
    </source>
</evidence>
<evidence type="ECO:0000256" key="8">
    <source>
        <dbReference type="HAMAP-Rule" id="MF_00265"/>
    </source>
</evidence>
<dbReference type="Proteomes" id="UP000007962">
    <property type="component" value="Chromosome"/>
</dbReference>
<dbReference type="GO" id="GO:0004540">
    <property type="term" value="F:RNA nuclease activity"/>
    <property type="evidence" value="ECO:0007669"/>
    <property type="project" value="InterPro"/>
</dbReference>
<evidence type="ECO:0000256" key="4">
    <source>
        <dbReference type="ARBA" id="ARBA00022723"/>
    </source>
</evidence>
<reference evidence="10 11" key="1">
    <citation type="journal article" date="2009" name="Stand. Genomic Sci.">
        <title>Complete genome sequence of Beutenbergia cavernae type strain (HKI 0122).</title>
        <authorList>
            <person name="Land M."/>
            <person name="Pukall R."/>
            <person name="Abt B."/>
            <person name="Goker M."/>
            <person name="Rohde M."/>
            <person name="Glavina Del Rio T."/>
            <person name="Tice H."/>
            <person name="Copeland A."/>
            <person name="Cheng J.F."/>
            <person name="Lucas S."/>
            <person name="Chen F."/>
            <person name="Nolan M."/>
            <person name="Bruce D."/>
            <person name="Goodwin L."/>
            <person name="Pitluck S."/>
            <person name="Ivanova N."/>
            <person name="Mavromatis K."/>
            <person name="Ovchinnikova G."/>
            <person name="Pati A."/>
            <person name="Chen A."/>
            <person name="Palaniappan K."/>
            <person name="Hauser L."/>
            <person name="Chang Y.J."/>
            <person name="Jefferies C.C."/>
            <person name="Saunders E."/>
            <person name="Brettin T."/>
            <person name="Detter J.C."/>
            <person name="Han C."/>
            <person name="Chain P."/>
            <person name="Bristow J."/>
            <person name="Eisen J.A."/>
            <person name="Markowitz V."/>
            <person name="Hugenholtz P."/>
            <person name="Kyrpides N.C."/>
            <person name="Klenk H.P."/>
            <person name="Lapidus A."/>
        </authorList>
    </citation>
    <scope>NUCLEOTIDE SEQUENCE [LARGE SCALE GENOMIC DNA]</scope>
    <source>
        <strain evidence="11">ATCC BAA-8 / DSM 12333 / NBRC 16432</strain>
    </source>
</reference>
<dbReference type="STRING" id="471853.Bcav_2739"/>
<dbReference type="eggNOG" id="COG1487">
    <property type="taxonomic scope" value="Bacteria"/>
</dbReference>
<evidence type="ECO:0000256" key="5">
    <source>
        <dbReference type="ARBA" id="ARBA00022801"/>
    </source>
</evidence>
<keyword evidence="2 8" id="KW-1277">Toxin-antitoxin system</keyword>
<organism evidence="10 11">
    <name type="scientific">Beutenbergia cavernae (strain ATCC BAA-8 / DSM 12333 / CCUG 43141 / JCM 11478 / NBRC 16432 / NCIMB 13614 / HKI 0122)</name>
    <dbReference type="NCBI Taxonomy" id="471853"/>
    <lineage>
        <taxon>Bacteria</taxon>
        <taxon>Bacillati</taxon>
        <taxon>Actinomycetota</taxon>
        <taxon>Actinomycetes</taxon>
        <taxon>Micrococcales</taxon>
        <taxon>Beutenbergiaceae</taxon>
        <taxon>Beutenbergia</taxon>
    </lineage>
</organism>
<evidence type="ECO:0000256" key="1">
    <source>
        <dbReference type="ARBA" id="ARBA00001946"/>
    </source>
</evidence>
<feature type="binding site" evidence="8">
    <location>
        <position position="99"/>
    </location>
    <ligand>
        <name>Mg(2+)</name>
        <dbReference type="ChEBI" id="CHEBI:18420"/>
    </ligand>
</feature>
<accession>C5BY84</accession>
<dbReference type="Gene3D" id="3.40.50.1010">
    <property type="entry name" value="5'-nuclease"/>
    <property type="match status" value="1"/>
</dbReference>
<dbReference type="PANTHER" id="PTHR33653">
    <property type="entry name" value="RIBONUCLEASE VAPC2"/>
    <property type="match status" value="1"/>
</dbReference>
<proteinExistence type="inferred from homology"/>
<dbReference type="SUPFAM" id="SSF88723">
    <property type="entry name" value="PIN domain-like"/>
    <property type="match status" value="1"/>
</dbReference>
<keyword evidence="5 8" id="KW-0378">Hydrolase</keyword>
<keyword evidence="3 8" id="KW-0540">Nuclease</keyword>
<dbReference type="EC" id="3.1.-.-" evidence="8"/>
<comment type="similarity">
    <text evidence="7 8">Belongs to the PINc/VapC protein family.</text>
</comment>
<name>C5BY84_BEUC1</name>
<dbReference type="OrthoDB" id="9800524at2"/>
<dbReference type="HOGENOM" id="CLU_137728_0_0_11"/>
<evidence type="ECO:0000313" key="11">
    <source>
        <dbReference type="Proteomes" id="UP000007962"/>
    </source>
</evidence>
<comment type="cofactor">
    <cofactor evidence="1 8">
        <name>Mg(2+)</name>
        <dbReference type="ChEBI" id="CHEBI:18420"/>
    </cofactor>
</comment>
<dbReference type="InterPro" id="IPR022907">
    <property type="entry name" value="VapC_family"/>
</dbReference>
<dbReference type="KEGG" id="bcv:Bcav_2739"/>
<dbReference type="AlphaFoldDB" id="C5BY84"/>
<keyword evidence="6 8" id="KW-0460">Magnesium</keyword>
<dbReference type="GO" id="GO:0090729">
    <property type="term" value="F:toxin activity"/>
    <property type="evidence" value="ECO:0007669"/>
    <property type="project" value="UniProtKB-KW"/>
</dbReference>
<dbReference type="PANTHER" id="PTHR33653:SF1">
    <property type="entry name" value="RIBONUCLEASE VAPC2"/>
    <property type="match status" value="1"/>
</dbReference>
<protein>
    <recommendedName>
        <fullName evidence="8">Ribonuclease VapC</fullName>
        <shortName evidence="8">RNase VapC</shortName>
        <ecNumber evidence="8">3.1.-.-</ecNumber>
    </recommendedName>
    <alternativeName>
        <fullName evidence="8">Toxin VapC</fullName>
    </alternativeName>
</protein>
<comment type="function">
    <text evidence="8">Toxic component of a toxin-antitoxin (TA) system. An RNase.</text>
</comment>
<evidence type="ECO:0000256" key="3">
    <source>
        <dbReference type="ARBA" id="ARBA00022722"/>
    </source>
</evidence>
<dbReference type="Pfam" id="PF01850">
    <property type="entry name" value="PIN"/>
    <property type="match status" value="1"/>
</dbReference>
<evidence type="ECO:0000256" key="6">
    <source>
        <dbReference type="ARBA" id="ARBA00022842"/>
    </source>
</evidence>
<dbReference type="GO" id="GO:0016787">
    <property type="term" value="F:hydrolase activity"/>
    <property type="evidence" value="ECO:0007669"/>
    <property type="project" value="UniProtKB-KW"/>
</dbReference>
<dbReference type="InterPro" id="IPR050556">
    <property type="entry name" value="Type_II_TA_system_RNase"/>
</dbReference>
<dbReference type="CDD" id="cd09854">
    <property type="entry name" value="PIN_VapC-like"/>
    <property type="match status" value="1"/>
</dbReference>
<evidence type="ECO:0000256" key="7">
    <source>
        <dbReference type="ARBA" id="ARBA00038093"/>
    </source>
</evidence>
<gene>
    <name evidence="8" type="primary">vapC</name>
    <name evidence="10" type="ordered locus">Bcav_2739</name>
</gene>